<proteinExistence type="predicted"/>
<gene>
    <name evidence="2" type="ORF">AB5J58_18275</name>
</gene>
<protein>
    <submittedName>
        <fullName evidence="2">Dihydrodipicolinate reductase</fullName>
    </submittedName>
</protein>
<reference evidence="2" key="1">
    <citation type="submission" date="2024-07" db="EMBL/GenBank/DDBJ databases">
        <authorList>
            <person name="Yu S.T."/>
        </authorList>
    </citation>
    <scope>NUCLEOTIDE SEQUENCE</scope>
    <source>
        <strain evidence="2">R08</strain>
    </source>
</reference>
<dbReference type="InterPro" id="IPR036291">
    <property type="entry name" value="NAD(P)-bd_dom_sf"/>
</dbReference>
<evidence type="ECO:0000313" key="2">
    <source>
        <dbReference type="EMBL" id="XDQ02020.1"/>
    </source>
</evidence>
<dbReference type="InterPro" id="IPR045760">
    <property type="entry name" value="DAP_DH_C"/>
</dbReference>
<organism evidence="2">
    <name type="scientific">Streptomyces sp. R08</name>
    <dbReference type="NCBI Taxonomy" id="3238624"/>
    <lineage>
        <taxon>Bacteria</taxon>
        <taxon>Bacillati</taxon>
        <taxon>Actinomycetota</taxon>
        <taxon>Actinomycetes</taxon>
        <taxon>Kitasatosporales</taxon>
        <taxon>Streptomycetaceae</taxon>
        <taxon>Streptomyces</taxon>
    </lineage>
</organism>
<accession>A0AB39M6R0</accession>
<dbReference type="RefSeq" id="WP_369188253.1">
    <property type="nucleotide sequence ID" value="NZ_CP163431.1"/>
</dbReference>
<dbReference type="EMBL" id="CP163431">
    <property type="protein sequence ID" value="XDQ02020.1"/>
    <property type="molecule type" value="Genomic_DNA"/>
</dbReference>
<dbReference type="CDD" id="cd24146">
    <property type="entry name" value="nat-AmDH_N_like"/>
    <property type="match status" value="1"/>
</dbReference>
<dbReference type="Pfam" id="PF19328">
    <property type="entry name" value="DAP_DH_C"/>
    <property type="match status" value="1"/>
</dbReference>
<sequence>MTEPLRHGMQRYRVVQWATGNIGARTMRAVLEHPRLTLAGVYVHSPAKTGLDAGELSGGGPGVTGIVATHDFDEILALGADCVLYTPRACDVDEVCALLSSGVNVVSTRGEFHHAPSMDPIVRKRVEEACARGGTSVHSTGSSPGFITEALPLALTSIQRRLDALTIDEFADLSQRDSPGLLFEVMGFGRPPAEFGEQRLAGLRDSFGPSLRLLAEALSAPLDSVKVGGEVATARRTTRIAAGTLPEGTVAAQRITVSGLRKGRPLLRFRANWYCTTDLDPAWDLRATGWHVSVEGDAPLEVDLRFPVPLDRMAAMSPSYTANRAVNAVPFVCAAPPGIRSTADLPQIVADLG</sequence>
<evidence type="ECO:0000259" key="1">
    <source>
        <dbReference type="Pfam" id="PF19328"/>
    </source>
</evidence>
<dbReference type="SUPFAM" id="SSF51735">
    <property type="entry name" value="NAD(P)-binding Rossmann-fold domains"/>
    <property type="match status" value="1"/>
</dbReference>
<feature type="domain" description="2,4-diaminopentanoate dehydrogenase C-terminal" evidence="1">
    <location>
        <begin position="147"/>
        <end position="349"/>
    </location>
</feature>
<dbReference type="AlphaFoldDB" id="A0AB39M6R0"/>
<dbReference type="Gene3D" id="3.40.50.720">
    <property type="entry name" value="NAD(P)-binding Rossmann-like Domain"/>
    <property type="match status" value="1"/>
</dbReference>
<name>A0AB39M6R0_9ACTN</name>